<dbReference type="Proteomes" id="UP000232638">
    <property type="component" value="Chromosome"/>
</dbReference>
<dbReference type="EMBL" id="CP020370">
    <property type="protein sequence ID" value="AUB83721.1"/>
    <property type="molecule type" value="Genomic_DNA"/>
</dbReference>
<sequence>MNTSTLIRIAAALLLAATLSNTQAASALQELAAADASFKYSAERDLWVQISAYDREGAPADLRTVEILEALNADGNETRVLERGLTDATGSFERKVRVPAATKQLTVRVGVLGITNTVTMNLDAGGTLTHTFE</sequence>
<feature type="chain" id="PRO_5014629417" description="TonB-dependent receptor" evidence="1">
    <location>
        <begin position="25"/>
        <end position="133"/>
    </location>
</feature>
<organism evidence="2 3">
    <name type="scientific">Candidatus Thiodictyon syntrophicum</name>
    <dbReference type="NCBI Taxonomy" id="1166950"/>
    <lineage>
        <taxon>Bacteria</taxon>
        <taxon>Pseudomonadati</taxon>
        <taxon>Pseudomonadota</taxon>
        <taxon>Gammaproteobacteria</taxon>
        <taxon>Chromatiales</taxon>
        <taxon>Chromatiaceae</taxon>
        <taxon>Thiodictyon</taxon>
    </lineage>
</organism>
<dbReference type="KEGG" id="tsy:THSYN_24045"/>
<keyword evidence="1" id="KW-0732">Signal</keyword>
<accession>A0A2K8UF36</accession>
<keyword evidence="3" id="KW-1185">Reference proteome</keyword>
<name>A0A2K8UF36_9GAMM</name>
<protein>
    <recommendedName>
        <fullName evidence="4">TonB-dependent receptor</fullName>
    </recommendedName>
</protein>
<evidence type="ECO:0000313" key="3">
    <source>
        <dbReference type="Proteomes" id="UP000232638"/>
    </source>
</evidence>
<gene>
    <name evidence="2" type="ORF">THSYN_24045</name>
</gene>
<feature type="signal peptide" evidence="1">
    <location>
        <begin position="1"/>
        <end position="24"/>
    </location>
</feature>
<evidence type="ECO:0000256" key="1">
    <source>
        <dbReference type="SAM" id="SignalP"/>
    </source>
</evidence>
<dbReference type="RefSeq" id="WP_100921401.1">
    <property type="nucleotide sequence ID" value="NZ_CP020370.1"/>
</dbReference>
<dbReference type="AlphaFoldDB" id="A0A2K8UF36"/>
<proteinExistence type="predicted"/>
<evidence type="ECO:0008006" key="4">
    <source>
        <dbReference type="Google" id="ProtNLM"/>
    </source>
</evidence>
<evidence type="ECO:0000313" key="2">
    <source>
        <dbReference type="EMBL" id="AUB83721.1"/>
    </source>
</evidence>
<reference evidence="2 3" key="1">
    <citation type="submission" date="2017-03" db="EMBL/GenBank/DDBJ databases">
        <title>Complete genome sequence of Candidatus 'Thiodictyon syntrophicum' sp. nov. strain Cad16T, a photolithoautotroph purple sulfur bacterium isolated from an alpine meromictic lake.</title>
        <authorList>
            <person name="Luedin S.M."/>
            <person name="Pothier J.F."/>
            <person name="Danza F."/>
            <person name="Storelli N."/>
            <person name="Wittwer M."/>
            <person name="Tonolla M."/>
        </authorList>
    </citation>
    <scope>NUCLEOTIDE SEQUENCE [LARGE SCALE GENOMIC DNA]</scope>
    <source>
        <strain evidence="2 3">Cad16T</strain>
    </source>
</reference>